<evidence type="ECO:0000256" key="2">
    <source>
        <dbReference type="ARBA" id="ARBA00022679"/>
    </source>
</evidence>
<dbReference type="Pfam" id="PF08100">
    <property type="entry name" value="Dimerisation"/>
    <property type="match status" value="1"/>
</dbReference>
<feature type="compositionally biased region" description="Low complexity" evidence="4">
    <location>
        <begin position="1"/>
        <end position="21"/>
    </location>
</feature>
<evidence type="ECO:0000256" key="4">
    <source>
        <dbReference type="SAM" id="MobiDB-lite"/>
    </source>
</evidence>
<organism evidence="7 8">
    <name type="scientific">Streptomyces cinereoruber</name>
    <dbReference type="NCBI Taxonomy" id="67260"/>
    <lineage>
        <taxon>Bacteria</taxon>
        <taxon>Bacillati</taxon>
        <taxon>Actinomycetota</taxon>
        <taxon>Actinomycetes</taxon>
        <taxon>Kitasatosporales</taxon>
        <taxon>Streptomycetaceae</taxon>
        <taxon>Streptomyces</taxon>
    </lineage>
</organism>
<dbReference type="Proteomes" id="UP000642014">
    <property type="component" value="Unassembled WGS sequence"/>
</dbReference>
<dbReference type="CDD" id="cd02440">
    <property type="entry name" value="AdoMet_MTases"/>
    <property type="match status" value="1"/>
</dbReference>
<dbReference type="GO" id="GO:0032259">
    <property type="term" value="P:methylation"/>
    <property type="evidence" value="ECO:0007669"/>
    <property type="project" value="UniProtKB-KW"/>
</dbReference>
<dbReference type="InterPro" id="IPR001077">
    <property type="entry name" value="COMT_C"/>
</dbReference>
<feature type="domain" description="O-methyltransferase C-terminal" evidence="5">
    <location>
        <begin position="149"/>
        <end position="355"/>
    </location>
</feature>
<evidence type="ECO:0000259" key="6">
    <source>
        <dbReference type="Pfam" id="PF08100"/>
    </source>
</evidence>
<name>A0AAV4KHY0_9ACTN</name>
<evidence type="ECO:0000313" key="8">
    <source>
        <dbReference type="Proteomes" id="UP000642014"/>
    </source>
</evidence>
<dbReference type="GO" id="GO:0046983">
    <property type="term" value="F:protein dimerization activity"/>
    <property type="evidence" value="ECO:0007669"/>
    <property type="project" value="InterPro"/>
</dbReference>
<dbReference type="PANTHER" id="PTHR43712:SF2">
    <property type="entry name" value="O-METHYLTRANSFERASE CICE"/>
    <property type="match status" value="1"/>
</dbReference>
<gene>
    <name evidence="7" type="ORF">GCM10010497_26890</name>
</gene>
<dbReference type="SUPFAM" id="SSF53335">
    <property type="entry name" value="S-adenosyl-L-methionine-dependent methyltransferases"/>
    <property type="match status" value="1"/>
</dbReference>
<keyword evidence="1" id="KW-0489">Methyltransferase</keyword>
<dbReference type="PANTHER" id="PTHR43712">
    <property type="entry name" value="PUTATIVE (AFU_ORTHOLOGUE AFUA_4G14580)-RELATED"/>
    <property type="match status" value="1"/>
</dbReference>
<dbReference type="Gene3D" id="1.10.10.10">
    <property type="entry name" value="Winged helix-like DNA-binding domain superfamily/Winged helix DNA-binding domain"/>
    <property type="match status" value="1"/>
</dbReference>
<accession>A0AAV4KHY0</accession>
<dbReference type="SUPFAM" id="SSF46785">
    <property type="entry name" value="Winged helix' DNA-binding domain"/>
    <property type="match status" value="1"/>
</dbReference>
<evidence type="ECO:0000256" key="1">
    <source>
        <dbReference type="ARBA" id="ARBA00022603"/>
    </source>
</evidence>
<sequence>MLTPLSLPHTHTHSPTHFPHGTTEKARRQMTTVDPVRTVDPAPPPPMRLRELVFGAACAAAVRAAARLGVADALQDTPASVEDLAEAVRAEPRTLRRLLRALACQGIFEERPDGTFAHTEMSRLLREDDPHSLRYIALWCTEPWTWDVWPKLDEAVRTGGGVFEDVYGREFFPYLNEDAPESAYVFNRAMTTSSRQSAQDVADLLDLAGAASVADIGGGQGHVLASLLERHPALEGTLLDLPGVVGNADPRLREGGSLASRARVIAGDCREDIPVQADVYVLKNILEWDDDSTRRALANVRGAARPGARVVVIENLVDDTPSMRFTTAMDLLLLLNVGGAKHTRESMVERLADAGLVVGEIRPVNAYLHAFECTVPS</sequence>
<dbReference type="GO" id="GO:0008171">
    <property type="term" value="F:O-methyltransferase activity"/>
    <property type="evidence" value="ECO:0007669"/>
    <property type="project" value="InterPro"/>
</dbReference>
<dbReference type="EMBL" id="BMSJ01000004">
    <property type="protein sequence ID" value="GGR23287.1"/>
    <property type="molecule type" value="Genomic_DNA"/>
</dbReference>
<evidence type="ECO:0000256" key="3">
    <source>
        <dbReference type="ARBA" id="ARBA00022691"/>
    </source>
</evidence>
<dbReference type="InterPro" id="IPR029063">
    <property type="entry name" value="SAM-dependent_MTases_sf"/>
</dbReference>
<dbReference type="AlphaFoldDB" id="A0AAV4KHY0"/>
<comment type="caution">
    <text evidence="7">The sequence shown here is derived from an EMBL/GenBank/DDBJ whole genome shotgun (WGS) entry which is preliminary data.</text>
</comment>
<dbReference type="Gene3D" id="3.40.50.150">
    <property type="entry name" value="Vaccinia Virus protein VP39"/>
    <property type="match status" value="1"/>
</dbReference>
<protein>
    <submittedName>
        <fullName evidence="7">O-methyltransferase</fullName>
    </submittedName>
</protein>
<dbReference type="InterPro" id="IPR016461">
    <property type="entry name" value="COMT-like"/>
</dbReference>
<keyword evidence="2" id="KW-0808">Transferase</keyword>
<dbReference type="Pfam" id="PF00891">
    <property type="entry name" value="Methyltransf_2"/>
    <property type="match status" value="1"/>
</dbReference>
<feature type="domain" description="O-methyltransferase dimerisation" evidence="6">
    <location>
        <begin position="51"/>
        <end position="125"/>
    </location>
</feature>
<dbReference type="InterPro" id="IPR012967">
    <property type="entry name" value="COMT_dimerisation"/>
</dbReference>
<evidence type="ECO:0000259" key="5">
    <source>
        <dbReference type="Pfam" id="PF00891"/>
    </source>
</evidence>
<dbReference type="InterPro" id="IPR036390">
    <property type="entry name" value="WH_DNA-bd_sf"/>
</dbReference>
<dbReference type="Gene3D" id="1.10.287.1350">
    <property type="match status" value="1"/>
</dbReference>
<feature type="compositionally biased region" description="Low complexity" evidence="4">
    <location>
        <begin position="30"/>
        <end position="40"/>
    </location>
</feature>
<proteinExistence type="predicted"/>
<reference evidence="7 8" key="1">
    <citation type="journal article" date="2014" name="Int. J. Syst. Evol. Microbiol.">
        <title>Complete genome sequence of Corynebacterium casei LMG S-19264T (=DSM 44701T), isolated from a smear-ripened cheese.</title>
        <authorList>
            <consortium name="US DOE Joint Genome Institute (JGI-PGF)"/>
            <person name="Walter F."/>
            <person name="Albersmeier A."/>
            <person name="Kalinowski J."/>
            <person name="Ruckert C."/>
        </authorList>
    </citation>
    <scope>NUCLEOTIDE SEQUENCE [LARGE SCALE GENOMIC DNA]</scope>
    <source>
        <strain evidence="7 8">JCM 4205</strain>
    </source>
</reference>
<evidence type="ECO:0000313" key="7">
    <source>
        <dbReference type="EMBL" id="GGR23287.1"/>
    </source>
</evidence>
<dbReference type="PROSITE" id="PS51683">
    <property type="entry name" value="SAM_OMT_II"/>
    <property type="match status" value="1"/>
</dbReference>
<dbReference type="InterPro" id="IPR036388">
    <property type="entry name" value="WH-like_DNA-bd_sf"/>
</dbReference>
<dbReference type="PIRSF" id="PIRSF005739">
    <property type="entry name" value="O-mtase"/>
    <property type="match status" value="1"/>
</dbReference>
<feature type="region of interest" description="Disordered" evidence="4">
    <location>
        <begin position="1"/>
        <end position="44"/>
    </location>
</feature>
<keyword evidence="3" id="KW-0949">S-adenosyl-L-methionine</keyword>